<keyword evidence="8 9" id="KW-0486">Methionine biosynthesis</keyword>
<dbReference type="InterPro" id="IPR023956">
    <property type="entry name" value="ARD_bac"/>
</dbReference>
<evidence type="ECO:0000256" key="5">
    <source>
        <dbReference type="ARBA" id="ARBA00022964"/>
    </source>
</evidence>
<comment type="pathway">
    <text evidence="9">Amino-acid biosynthesis; L-methionine biosynthesis via salvage pathway; L-methionine from S-methyl-5-thio-alpha-D-ribose 1-phosphate: step 5/6.</text>
</comment>
<keyword evidence="7 9" id="KW-0408">Iron</keyword>
<gene>
    <name evidence="9" type="primary">mtnD</name>
    <name evidence="10" type="ORF">NZD86_01660</name>
</gene>
<dbReference type="HAMAP" id="MF_01682">
    <property type="entry name" value="Salvage_MtnD"/>
    <property type="match status" value="1"/>
</dbReference>
<keyword evidence="2 9" id="KW-0533">Nickel</keyword>
<evidence type="ECO:0000256" key="2">
    <source>
        <dbReference type="ARBA" id="ARBA00022596"/>
    </source>
</evidence>
<evidence type="ECO:0000256" key="4">
    <source>
        <dbReference type="ARBA" id="ARBA00022723"/>
    </source>
</evidence>
<keyword evidence="11" id="KW-1185">Reference proteome</keyword>
<reference evidence="10" key="1">
    <citation type="submission" date="2022-08" db="EMBL/GenBank/DDBJ databases">
        <title>Alicyclobacillus dauci DSM2870, complete genome.</title>
        <authorList>
            <person name="Wang Q."/>
            <person name="Cai R."/>
            <person name="Wang Z."/>
        </authorList>
    </citation>
    <scope>NUCLEOTIDE SEQUENCE</scope>
    <source>
        <strain evidence="10">DSM 28700</strain>
    </source>
</reference>
<comment type="catalytic activity">
    <reaction evidence="1 9">
        <text>1,2-dihydroxy-5-(methylsulfanyl)pent-1-en-3-one + O2 = 4-methylsulfanyl-2-oxobutanoate + formate + 2 H(+)</text>
        <dbReference type="Rhea" id="RHEA:24504"/>
        <dbReference type="ChEBI" id="CHEBI:15378"/>
        <dbReference type="ChEBI" id="CHEBI:15379"/>
        <dbReference type="ChEBI" id="CHEBI:15740"/>
        <dbReference type="ChEBI" id="CHEBI:16723"/>
        <dbReference type="ChEBI" id="CHEBI:49252"/>
        <dbReference type="EC" id="1.13.11.54"/>
    </reaction>
</comment>
<dbReference type="EMBL" id="CP104064">
    <property type="protein sequence ID" value="WAH37280.1"/>
    <property type="molecule type" value="Genomic_DNA"/>
</dbReference>
<evidence type="ECO:0000256" key="3">
    <source>
        <dbReference type="ARBA" id="ARBA00022605"/>
    </source>
</evidence>
<dbReference type="Pfam" id="PF03079">
    <property type="entry name" value="ARD"/>
    <property type="match status" value="1"/>
</dbReference>
<comment type="function">
    <text evidence="9">Catalyzes 2 different reactions between oxygene and the acireductone 1,2-dihydroxy-3-keto-5-methylthiopentene (DHK-MTPene) depending upon the metal bound in the active site. Fe-containing acireductone dioxygenase (Fe-ARD) produces formate and 2-keto-4-methylthiobutyrate (KMTB), the alpha-ketoacid precursor of methionine in the methionine recycle pathway. Ni-containing acireductone dioxygenase (Ni-ARD) produces methylthiopropionate, carbon monoxide and formate, and does not lie on the methionine recycle pathway.</text>
</comment>
<feature type="binding site" evidence="9">
    <location>
        <position position="143"/>
    </location>
    <ligand>
        <name>Fe(2+)</name>
        <dbReference type="ChEBI" id="CHEBI:29033"/>
    </ligand>
</feature>
<evidence type="ECO:0000256" key="9">
    <source>
        <dbReference type="HAMAP-Rule" id="MF_01682"/>
    </source>
</evidence>
<evidence type="ECO:0000256" key="8">
    <source>
        <dbReference type="ARBA" id="ARBA00023167"/>
    </source>
</evidence>
<dbReference type="RefSeq" id="WP_268044754.1">
    <property type="nucleotide sequence ID" value="NZ_CP104064.1"/>
</dbReference>
<feature type="site" description="May play a role in transmitting local conformational changes" evidence="9">
    <location>
        <position position="104"/>
    </location>
</feature>
<dbReference type="EC" id="1.13.11.53" evidence="9"/>
<feature type="site" description="Important to generate the dianion" evidence="9">
    <location>
        <position position="107"/>
    </location>
</feature>
<comment type="caution">
    <text evidence="9">Lacks conserved residue(s) required for the propagation of feature annotation.</text>
</comment>
<feature type="binding site" evidence="9">
    <location>
        <position position="101"/>
    </location>
    <ligand>
        <name>Ni(2+)</name>
        <dbReference type="ChEBI" id="CHEBI:49786"/>
    </ligand>
</feature>
<keyword evidence="5 9" id="KW-0223">Dioxygenase</keyword>
<evidence type="ECO:0000256" key="7">
    <source>
        <dbReference type="ARBA" id="ARBA00023004"/>
    </source>
</evidence>
<dbReference type="PANTHER" id="PTHR23418">
    <property type="entry name" value="ACIREDUCTONE DIOXYGENASE"/>
    <property type="match status" value="1"/>
</dbReference>
<sequence>MATIRIRNTGEWIEGDAAVRSYLTENDVYYDHWDVEQIPARLHNQFDLTDDDKNDILAAMKNDIENLSAQRGYVKWDIISLSDSNPNLEELLKKFEQVHTHSEDEVRAITAGSGIFVIKGKDGYFDVRLTPGDVISVPEGNPHFFTLTEERKVVAVRLFIDPAGWVAQPYDDPAFQKA</sequence>
<feature type="binding site" evidence="9">
    <location>
        <position position="143"/>
    </location>
    <ligand>
        <name>Ni(2+)</name>
        <dbReference type="ChEBI" id="CHEBI:49786"/>
    </ligand>
</feature>
<proteinExistence type="inferred from homology"/>
<evidence type="ECO:0000256" key="6">
    <source>
        <dbReference type="ARBA" id="ARBA00023002"/>
    </source>
</evidence>
<feature type="binding site" evidence="9">
    <location>
        <position position="99"/>
    </location>
    <ligand>
        <name>Ni(2+)</name>
        <dbReference type="ChEBI" id="CHEBI:49786"/>
    </ligand>
</feature>
<feature type="binding site" evidence="9">
    <location>
        <position position="101"/>
    </location>
    <ligand>
        <name>Fe(2+)</name>
        <dbReference type="ChEBI" id="CHEBI:29033"/>
    </ligand>
</feature>
<keyword evidence="4 9" id="KW-0479">Metal-binding</keyword>
<comment type="cofactor">
    <cofactor evidence="9">
        <name>Ni(2+)</name>
        <dbReference type="ChEBI" id="CHEBI:49786"/>
    </cofactor>
    <text evidence="9">Binds 1 nickel ion per monomer.</text>
</comment>
<evidence type="ECO:0000256" key="1">
    <source>
        <dbReference type="ARBA" id="ARBA00000428"/>
    </source>
</evidence>
<keyword evidence="3 9" id="KW-0028">Amino-acid biosynthesis</keyword>
<feature type="binding site" evidence="9">
    <location>
        <position position="99"/>
    </location>
    <ligand>
        <name>Fe(2+)</name>
        <dbReference type="ChEBI" id="CHEBI:29033"/>
    </ligand>
</feature>
<dbReference type="CDD" id="cd02232">
    <property type="entry name" value="cupin_ARD"/>
    <property type="match status" value="1"/>
</dbReference>
<keyword evidence="6 9" id="KW-0560">Oxidoreductase</keyword>
<dbReference type="SUPFAM" id="SSF51182">
    <property type="entry name" value="RmlC-like cupins"/>
    <property type="match status" value="1"/>
</dbReference>
<evidence type="ECO:0000313" key="10">
    <source>
        <dbReference type="EMBL" id="WAH37280.1"/>
    </source>
</evidence>
<evidence type="ECO:0000313" key="11">
    <source>
        <dbReference type="Proteomes" id="UP001164803"/>
    </source>
</evidence>
<dbReference type="InterPro" id="IPR011051">
    <property type="entry name" value="RmlC_Cupin_sf"/>
</dbReference>
<accession>A0ABY6Z5I5</accession>
<comment type="similarity">
    <text evidence="9">Belongs to the acireductone dioxygenase (ARD) family.</text>
</comment>
<feature type="binding site" evidence="9">
    <location>
        <position position="105"/>
    </location>
    <ligand>
        <name>Ni(2+)</name>
        <dbReference type="ChEBI" id="CHEBI:49786"/>
    </ligand>
</feature>
<dbReference type="InterPro" id="IPR014710">
    <property type="entry name" value="RmlC-like_jellyroll"/>
</dbReference>
<dbReference type="Proteomes" id="UP001164803">
    <property type="component" value="Chromosome"/>
</dbReference>
<feature type="binding site" evidence="9">
    <location>
        <position position="105"/>
    </location>
    <ligand>
        <name>Fe(2+)</name>
        <dbReference type="ChEBI" id="CHEBI:29033"/>
    </ligand>
</feature>
<dbReference type="Gene3D" id="2.60.120.10">
    <property type="entry name" value="Jelly Rolls"/>
    <property type="match status" value="1"/>
</dbReference>
<protein>
    <recommendedName>
        <fullName evidence="9">Acireductone dioxygenase</fullName>
    </recommendedName>
    <alternativeName>
        <fullName evidence="9">1,2-dihydroxy-3-keto-5-methylthiopentene dioxygenase</fullName>
        <shortName evidence="9">DHK-MTPene dioxygenase</shortName>
    </alternativeName>
    <alternativeName>
        <fullName evidence="9">Acireductone dioxygenase (Fe(2+)-requiring)</fullName>
        <shortName evidence="9">ARD'</shortName>
        <shortName evidence="9">Fe-ARD</shortName>
        <ecNumber evidence="9">1.13.11.54</ecNumber>
    </alternativeName>
    <alternativeName>
        <fullName evidence="9">Acireductone dioxygenase (Ni(2+)-requiring)</fullName>
        <shortName evidence="9">ARD</shortName>
        <shortName evidence="9">Ni-ARD</shortName>
        <ecNumber evidence="9">1.13.11.53</ecNumber>
    </alternativeName>
</protein>
<dbReference type="EC" id="1.13.11.54" evidence="9"/>
<dbReference type="InterPro" id="IPR004313">
    <property type="entry name" value="ARD"/>
</dbReference>
<comment type="subunit">
    <text evidence="9">Monomer.</text>
</comment>
<organism evidence="10 11">
    <name type="scientific">Alicyclobacillus dauci</name>
    <dbReference type="NCBI Taxonomy" id="1475485"/>
    <lineage>
        <taxon>Bacteria</taxon>
        <taxon>Bacillati</taxon>
        <taxon>Bacillota</taxon>
        <taxon>Bacilli</taxon>
        <taxon>Bacillales</taxon>
        <taxon>Alicyclobacillaceae</taxon>
        <taxon>Alicyclobacillus</taxon>
    </lineage>
</organism>
<name>A0ABY6Z5I5_9BACL</name>
<comment type="cofactor">
    <cofactor evidence="9">
        <name>Fe(2+)</name>
        <dbReference type="ChEBI" id="CHEBI:29033"/>
    </cofactor>
    <text evidence="9">Binds 1 Fe(2+) cation per monomer.</text>
</comment>
<comment type="catalytic activity">
    <reaction evidence="9">
        <text>1,2-dihydroxy-5-(methylsulfanyl)pent-1-en-3-one + O2 = 3-(methylsulfanyl)propanoate + CO + formate + 2 H(+)</text>
        <dbReference type="Rhea" id="RHEA:14161"/>
        <dbReference type="ChEBI" id="CHEBI:15378"/>
        <dbReference type="ChEBI" id="CHEBI:15379"/>
        <dbReference type="ChEBI" id="CHEBI:15740"/>
        <dbReference type="ChEBI" id="CHEBI:17245"/>
        <dbReference type="ChEBI" id="CHEBI:49016"/>
        <dbReference type="ChEBI" id="CHEBI:49252"/>
        <dbReference type="EC" id="1.13.11.53"/>
    </reaction>
</comment>
<dbReference type="PANTHER" id="PTHR23418:SF0">
    <property type="entry name" value="ACIREDUCTONE DIOXYGENASE"/>
    <property type="match status" value="1"/>
</dbReference>